<evidence type="ECO:0000313" key="3">
    <source>
        <dbReference type="Proteomes" id="UP000219338"/>
    </source>
</evidence>
<gene>
    <name evidence="2" type="ORF">ARMOST_21811</name>
</gene>
<feature type="region of interest" description="Disordered" evidence="1">
    <location>
        <begin position="1"/>
        <end position="27"/>
    </location>
</feature>
<organism evidence="2 3">
    <name type="scientific">Armillaria ostoyae</name>
    <name type="common">Armillaria root rot fungus</name>
    <dbReference type="NCBI Taxonomy" id="47428"/>
    <lineage>
        <taxon>Eukaryota</taxon>
        <taxon>Fungi</taxon>
        <taxon>Dikarya</taxon>
        <taxon>Basidiomycota</taxon>
        <taxon>Agaricomycotina</taxon>
        <taxon>Agaricomycetes</taxon>
        <taxon>Agaricomycetidae</taxon>
        <taxon>Agaricales</taxon>
        <taxon>Marasmiineae</taxon>
        <taxon>Physalacriaceae</taxon>
        <taxon>Armillaria</taxon>
    </lineage>
</organism>
<accession>A0A284SB46</accession>
<evidence type="ECO:0000256" key="1">
    <source>
        <dbReference type="SAM" id="MobiDB-lite"/>
    </source>
</evidence>
<evidence type="ECO:0000313" key="2">
    <source>
        <dbReference type="EMBL" id="SJL18233.1"/>
    </source>
</evidence>
<keyword evidence="3" id="KW-1185">Reference proteome</keyword>
<name>A0A284SB46_ARMOS</name>
<dbReference type="Proteomes" id="UP000219338">
    <property type="component" value="Unassembled WGS sequence"/>
</dbReference>
<protein>
    <submittedName>
        <fullName evidence="2">Uncharacterized protein</fullName>
    </submittedName>
</protein>
<sequence length="238" mass="24343">MVALSFLRPPSSSEAKSPAIPPPSTPTMAFSWRPSAMPIVSSTSQYSKTNDSRGTTPLSNPWRLFPSSPSATAVVSTAAGALGDTARTSSVVFTLVVYSPPATISSFSPFSPQTIAASFLSALSTPATMSTPLWEASAAVYTVAIAAVVVGLPLSPPITILLASYQDGDCSQASNTPGITSTPQLPTTAMNYVIGLDVVDILLMPPTISPDFALILAFDGDYGSFAASSAAPTSGTAE</sequence>
<reference evidence="3" key="1">
    <citation type="journal article" date="2017" name="Nat. Ecol. Evol.">
        <title>Genome expansion and lineage-specific genetic innovations in the forest pathogenic fungi Armillaria.</title>
        <authorList>
            <person name="Sipos G."/>
            <person name="Prasanna A.N."/>
            <person name="Walter M.C."/>
            <person name="O'Connor E."/>
            <person name="Balint B."/>
            <person name="Krizsan K."/>
            <person name="Kiss B."/>
            <person name="Hess J."/>
            <person name="Varga T."/>
            <person name="Slot J."/>
            <person name="Riley R."/>
            <person name="Boka B."/>
            <person name="Rigling D."/>
            <person name="Barry K."/>
            <person name="Lee J."/>
            <person name="Mihaltcheva S."/>
            <person name="LaButti K."/>
            <person name="Lipzen A."/>
            <person name="Waldron R."/>
            <person name="Moloney N.M."/>
            <person name="Sperisen C."/>
            <person name="Kredics L."/>
            <person name="Vagvoelgyi C."/>
            <person name="Patrignani A."/>
            <person name="Fitzpatrick D."/>
            <person name="Nagy I."/>
            <person name="Doyle S."/>
            <person name="Anderson J.B."/>
            <person name="Grigoriev I.V."/>
            <person name="Gueldener U."/>
            <person name="Muensterkoetter M."/>
            <person name="Nagy L.G."/>
        </authorList>
    </citation>
    <scope>NUCLEOTIDE SEQUENCE [LARGE SCALE GENOMIC DNA]</scope>
    <source>
        <strain evidence="3">C18/9</strain>
    </source>
</reference>
<dbReference type="EMBL" id="FUEG01000055">
    <property type="protein sequence ID" value="SJL18233.1"/>
    <property type="molecule type" value="Genomic_DNA"/>
</dbReference>
<dbReference type="AlphaFoldDB" id="A0A284SB46"/>
<proteinExistence type="predicted"/>